<evidence type="ECO:0000313" key="1">
    <source>
        <dbReference type="EMBL" id="AWI78617.1"/>
    </source>
</evidence>
<dbReference type="OrthoDB" id="5460653at2"/>
<dbReference type="EMBL" id="CP022188">
    <property type="protein sequence ID" value="AWI78617.1"/>
    <property type="molecule type" value="Genomic_DNA"/>
</dbReference>
<dbReference type="RefSeq" id="WP_108971578.1">
    <property type="nucleotide sequence ID" value="NZ_CP022188.1"/>
</dbReference>
<evidence type="ECO:0000313" key="2">
    <source>
        <dbReference type="Proteomes" id="UP000244902"/>
    </source>
</evidence>
<name>A0A2U8GY35_9RHOO</name>
<dbReference type="Proteomes" id="UP000244902">
    <property type="component" value="Chromosome"/>
</dbReference>
<sequence length="216" mass="23629">MTSAPFASARAQQRARLIKIIHTGRRALGMDEDTYRDLLAAKSDGKRSAKDLTTAQLQLVEQHMRASGFKTVKPASAKPRESRKLDTAAESTKARALWLWLHQVGIVRDPSEAALAAFVRRTAGVDDLRWARRPDKVIEGLKIWSARHIPAVLAARFARMQSAGIVIGEGSSDSLVSAVSPTLNPSSFKALQRAWEYLDKIETQQAGAATVATSQQ</sequence>
<evidence type="ECO:0008006" key="3">
    <source>
        <dbReference type="Google" id="ProtNLM"/>
    </source>
</evidence>
<reference evidence="1 2" key="1">
    <citation type="submission" date="2017-06" db="EMBL/GenBank/DDBJ databases">
        <title>Azoarcus sp. TSNA42 complete genome sequence.</title>
        <authorList>
            <person name="Woo J.-H."/>
            <person name="Kim H.-S."/>
        </authorList>
    </citation>
    <scope>NUCLEOTIDE SEQUENCE [LARGE SCALE GENOMIC DNA]</scope>
    <source>
        <strain evidence="1 2">TSNA42</strain>
    </source>
</reference>
<protein>
    <recommendedName>
        <fullName evidence="3">GemA protein</fullName>
    </recommendedName>
</protein>
<accession>A0A2U8GY35</accession>
<gene>
    <name evidence="1" type="ORF">CEW87_04110</name>
</gene>
<dbReference type="Pfam" id="PF06252">
    <property type="entry name" value="GemA"/>
    <property type="match status" value="1"/>
</dbReference>
<organism evidence="1 2">
    <name type="scientific">Parazoarcus communis</name>
    <dbReference type="NCBI Taxonomy" id="41977"/>
    <lineage>
        <taxon>Bacteria</taxon>
        <taxon>Pseudomonadati</taxon>
        <taxon>Pseudomonadota</taxon>
        <taxon>Betaproteobacteria</taxon>
        <taxon>Rhodocyclales</taxon>
        <taxon>Zoogloeaceae</taxon>
        <taxon>Parazoarcus</taxon>
    </lineage>
</organism>
<dbReference type="InterPro" id="IPR009363">
    <property type="entry name" value="Phage_Mu_Gp16"/>
</dbReference>
<proteinExistence type="predicted"/>
<dbReference type="AlphaFoldDB" id="A0A2U8GY35"/>